<evidence type="ECO:0000259" key="3">
    <source>
        <dbReference type="Pfam" id="PF22725"/>
    </source>
</evidence>
<dbReference type="SUPFAM" id="SSF55347">
    <property type="entry name" value="Glyceraldehyde-3-phosphate dehydrogenase-like, C-terminal domain"/>
    <property type="match status" value="1"/>
</dbReference>
<evidence type="ECO:0000313" key="5">
    <source>
        <dbReference type="EMBL" id="RKN28180.1"/>
    </source>
</evidence>
<sequence length="399" mass="42756">MVGYAFMGAAHSQAWRTVNRVYDLPARARMALICGRDSGKVAEAADRLGWEAYTTDWRDLVNRDDIDVVDVCTPGDSHAEIALAALAAGKHVLCEKPLANTVQEAREMAAAAATAQASGVRSMCGFNYRRVPAVTMMRQLVADGRLGVIRHVRAVYLQDWIVDPQFPLVWRLQKDRAGSGALGDIGAHIVDLTQYVTGQRITGVSAVTETFVKERPLSAESSGLAASANGGDGQVVDGAGPATGPVTVDDAALFVARLDGGALATYEASRFATGRKNALRVEINGSLGSVVFDLERLNELEFYDATRPTAEQGFSRILVTEGEHPYMSAWWPPGHIIGYEHSFTHQMRDFIEAIATGADPAPSFADALQVQLVLDAVARSAELGSSWTEVEPALTAVAV</sequence>
<dbReference type="GO" id="GO:0016491">
    <property type="term" value="F:oxidoreductase activity"/>
    <property type="evidence" value="ECO:0007669"/>
    <property type="project" value="UniProtKB-KW"/>
</dbReference>
<dbReference type="EMBL" id="RAZS01000005">
    <property type="protein sequence ID" value="RKN19063.1"/>
    <property type="molecule type" value="Genomic_DNA"/>
</dbReference>
<accession>A0A3A9XS60</accession>
<keyword evidence="1" id="KW-0560">Oxidoreductase</keyword>
<dbReference type="InterPro" id="IPR050463">
    <property type="entry name" value="Gfo/Idh/MocA_oxidrdct_glycsds"/>
</dbReference>
<dbReference type="EMBL" id="RAZT01000016">
    <property type="protein sequence ID" value="RKN28180.1"/>
    <property type="molecule type" value="Genomic_DNA"/>
</dbReference>
<dbReference type="OrthoDB" id="9792085at2"/>
<feature type="domain" description="Gfo/Idh/MocA-like oxidoreductase N-terminal" evidence="2">
    <location>
        <begin position="1"/>
        <end position="116"/>
    </location>
</feature>
<dbReference type="Proteomes" id="UP000271548">
    <property type="component" value="Unassembled WGS sequence"/>
</dbReference>
<evidence type="ECO:0000256" key="1">
    <source>
        <dbReference type="ARBA" id="ARBA00023002"/>
    </source>
</evidence>
<protein>
    <submittedName>
        <fullName evidence="5">Gfo/Idh/MocA family oxidoreductase</fullName>
    </submittedName>
</protein>
<evidence type="ECO:0000313" key="6">
    <source>
        <dbReference type="Proteomes" id="UP000271548"/>
    </source>
</evidence>
<dbReference type="PANTHER" id="PTHR43818">
    <property type="entry name" value="BCDNA.GH03377"/>
    <property type="match status" value="1"/>
</dbReference>
<gene>
    <name evidence="5" type="ORF">D7044_27125</name>
    <name evidence="4" type="ORF">D7147_16895</name>
</gene>
<dbReference type="RefSeq" id="WP_120678664.1">
    <property type="nucleotide sequence ID" value="NZ_JBFAYN010000007.1"/>
</dbReference>
<organism evidence="5 7">
    <name type="scientific">Micromonospora musae</name>
    <dbReference type="NCBI Taxonomy" id="1894970"/>
    <lineage>
        <taxon>Bacteria</taxon>
        <taxon>Bacillati</taxon>
        <taxon>Actinomycetota</taxon>
        <taxon>Actinomycetes</taxon>
        <taxon>Micromonosporales</taxon>
        <taxon>Micromonosporaceae</taxon>
        <taxon>Micromonospora</taxon>
    </lineage>
</organism>
<dbReference type="SUPFAM" id="SSF51735">
    <property type="entry name" value="NAD(P)-binding Rossmann-fold domains"/>
    <property type="match status" value="1"/>
</dbReference>
<dbReference type="Pfam" id="PF22725">
    <property type="entry name" value="GFO_IDH_MocA_C3"/>
    <property type="match status" value="1"/>
</dbReference>
<dbReference type="Proteomes" id="UP000275865">
    <property type="component" value="Unassembled WGS sequence"/>
</dbReference>
<dbReference type="Gene3D" id="3.30.360.10">
    <property type="entry name" value="Dihydrodipicolinate Reductase, domain 2"/>
    <property type="match status" value="1"/>
</dbReference>
<dbReference type="InterPro" id="IPR000683">
    <property type="entry name" value="Gfo/Idh/MocA-like_OxRdtase_N"/>
</dbReference>
<reference evidence="6 7" key="1">
    <citation type="submission" date="2018-09" db="EMBL/GenBank/DDBJ databases">
        <title>Micromonospora sp. nov. MS1-9, isolated from a root of Musa sp.</title>
        <authorList>
            <person name="Kuncharoen N."/>
            <person name="Kudo T."/>
            <person name="Ohkuma M."/>
            <person name="Yuki M."/>
            <person name="Tanasupawat S."/>
        </authorList>
    </citation>
    <scope>NUCLEOTIDE SEQUENCE [LARGE SCALE GENOMIC DNA]</scope>
    <source>
        <strain evidence="5 7">MS1-9</strain>
        <strain evidence="4 6">NGC1-4</strain>
    </source>
</reference>
<comment type="caution">
    <text evidence="5">The sequence shown here is derived from an EMBL/GenBank/DDBJ whole genome shotgun (WGS) entry which is preliminary data.</text>
</comment>
<dbReference type="Pfam" id="PF01408">
    <property type="entry name" value="GFO_IDH_MocA"/>
    <property type="match status" value="1"/>
</dbReference>
<dbReference type="AlphaFoldDB" id="A0A3A9XS60"/>
<evidence type="ECO:0000313" key="7">
    <source>
        <dbReference type="Proteomes" id="UP000275865"/>
    </source>
</evidence>
<dbReference type="InterPro" id="IPR036291">
    <property type="entry name" value="NAD(P)-bd_dom_sf"/>
</dbReference>
<dbReference type="GO" id="GO:0000166">
    <property type="term" value="F:nucleotide binding"/>
    <property type="evidence" value="ECO:0007669"/>
    <property type="project" value="InterPro"/>
</dbReference>
<feature type="domain" description="GFO/IDH/MocA-like oxidoreductase" evidence="3">
    <location>
        <begin position="136"/>
        <end position="290"/>
    </location>
</feature>
<dbReference type="PANTHER" id="PTHR43818:SF11">
    <property type="entry name" value="BCDNA.GH03377"/>
    <property type="match status" value="1"/>
</dbReference>
<proteinExistence type="predicted"/>
<name>A0A3A9XS60_9ACTN</name>
<evidence type="ECO:0000259" key="2">
    <source>
        <dbReference type="Pfam" id="PF01408"/>
    </source>
</evidence>
<keyword evidence="6" id="KW-1185">Reference proteome</keyword>
<evidence type="ECO:0000313" key="4">
    <source>
        <dbReference type="EMBL" id="RKN19063.1"/>
    </source>
</evidence>
<dbReference type="Gene3D" id="3.40.50.720">
    <property type="entry name" value="NAD(P)-binding Rossmann-like Domain"/>
    <property type="match status" value="1"/>
</dbReference>
<dbReference type="InterPro" id="IPR055170">
    <property type="entry name" value="GFO_IDH_MocA-like_dom"/>
</dbReference>